<reference evidence="1 2" key="1">
    <citation type="submission" date="2011-09" db="EMBL/GenBank/DDBJ databases">
        <title>Complete sequence of chromosome of Thioflavicoccus mobilis 8321.</title>
        <authorList>
            <consortium name="US DOE Joint Genome Institute"/>
            <person name="Lucas S."/>
            <person name="Han J."/>
            <person name="Lapidus A."/>
            <person name="Cheng J.-F."/>
            <person name="Goodwin L."/>
            <person name="Pitluck S."/>
            <person name="Peters L."/>
            <person name="Ovchinnikova G."/>
            <person name="Lu M."/>
            <person name="Detter J.C."/>
            <person name="Han C."/>
            <person name="Tapia R."/>
            <person name="Land M."/>
            <person name="Hauser L."/>
            <person name="Kyrpides N."/>
            <person name="Ivanova N."/>
            <person name="Pagani I."/>
            <person name="Vogl K."/>
            <person name="Liu Z."/>
            <person name="Imhoff J."/>
            <person name="Thiel V."/>
            <person name="Frigaard N.-U."/>
            <person name="Bryant D."/>
            <person name="Woyke T."/>
        </authorList>
    </citation>
    <scope>NUCLEOTIDE SEQUENCE [LARGE SCALE GENOMIC DNA]</scope>
    <source>
        <strain evidence="1 2">8321</strain>
    </source>
</reference>
<dbReference type="InterPro" id="IPR018763">
    <property type="entry name" value="DUF2334"/>
</dbReference>
<dbReference type="Gene3D" id="3.20.20.370">
    <property type="entry name" value="Glycoside hydrolase/deacetylase"/>
    <property type="match status" value="1"/>
</dbReference>
<dbReference type="eggNOG" id="COG3233">
    <property type="taxonomic scope" value="Bacteria"/>
</dbReference>
<dbReference type="InterPro" id="IPR011330">
    <property type="entry name" value="Glyco_hydro/deAcase_b/a-brl"/>
</dbReference>
<dbReference type="AlphaFoldDB" id="L0GWN2"/>
<dbReference type="Proteomes" id="UP000010816">
    <property type="component" value="Chromosome"/>
</dbReference>
<sequence length="237" mass="25979">MPDGTPGRALVSVHDLMPETLPAVLEVLTFLERHACPPVTLLVVPGGAWSRPQLDTLRALARQGHALAGHGWRHRIARLGGPGHWLHSRLISRNVAEHLALDEDGIAQLIGRCFDWFADAGLDTPTLYVPPAWAMGRIARARLVALPFRYYEVLSGVYDADEGRFRRLPLLGYEADTGLRASVLRLSNAANRALAGDRPIRIAIHPLDLGLHLSDDLALDLRRYAPTGWPESRAAAA</sequence>
<accession>L0GWN2</accession>
<dbReference type="CDD" id="cd11374">
    <property type="entry name" value="CE4_u10"/>
    <property type="match status" value="1"/>
</dbReference>
<dbReference type="Pfam" id="PF10096">
    <property type="entry name" value="DUF2334"/>
    <property type="match status" value="1"/>
</dbReference>
<name>L0GWN2_9GAMM</name>
<proteinExistence type="predicted"/>
<keyword evidence="2" id="KW-1185">Reference proteome</keyword>
<dbReference type="STRING" id="765912.Thimo_1447"/>
<dbReference type="HOGENOM" id="CLU_1183007_0_0_6"/>
<dbReference type="SUPFAM" id="SSF88713">
    <property type="entry name" value="Glycoside hydrolase/deacetylase"/>
    <property type="match status" value="1"/>
</dbReference>
<dbReference type="GO" id="GO:0005975">
    <property type="term" value="P:carbohydrate metabolic process"/>
    <property type="evidence" value="ECO:0007669"/>
    <property type="project" value="InterPro"/>
</dbReference>
<protein>
    <submittedName>
        <fullName evidence="1">Putative deacetylase</fullName>
    </submittedName>
</protein>
<dbReference type="PATRIC" id="fig|765912.4.peg.1414"/>
<organism evidence="1 2">
    <name type="scientific">Thioflavicoccus mobilis 8321</name>
    <dbReference type="NCBI Taxonomy" id="765912"/>
    <lineage>
        <taxon>Bacteria</taxon>
        <taxon>Pseudomonadati</taxon>
        <taxon>Pseudomonadota</taxon>
        <taxon>Gammaproteobacteria</taxon>
        <taxon>Chromatiales</taxon>
        <taxon>Chromatiaceae</taxon>
        <taxon>Thioflavicoccus</taxon>
    </lineage>
</organism>
<dbReference type="RefSeq" id="WP_015280379.1">
    <property type="nucleotide sequence ID" value="NC_019940.1"/>
</dbReference>
<dbReference type="EMBL" id="CP003051">
    <property type="protein sequence ID" value="AGA90237.1"/>
    <property type="molecule type" value="Genomic_DNA"/>
</dbReference>
<dbReference type="KEGG" id="tmb:Thimo_1447"/>
<dbReference type="OrthoDB" id="9793440at2"/>
<evidence type="ECO:0000313" key="1">
    <source>
        <dbReference type="EMBL" id="AGA90237.1"/>
    </source>
</evidence>
<gene>
    <name evidence="1" type="ORF">Thimo_1447</name>
</gene>
<evidence type="ECO:0000313" key="2">
    <source>
        <dbReference type="Proteomes" id="UP000010816"/>
    </source>
</evidence>